<evidence type="ECO:0000313" key="7">
    <source>
        <dbReference type="Proteomes" id="UP001064087"/>
    </source>
</evidence>
<dbReference type="RefSeq" id="WP_263047583.1">
    <property type="nucleotide sequence ID" value="NZ_CP106738.1"/>
</dbReference>
<evidence type="ECO:0000256" key="2">
    <source>
        <dbReference type="ARBA" id="ARBA00008520"/>
    </source>
</evidence>
<comment type="similarity">
    <text evidence="2">Belongs to the bacterial solute-binding protein 1 family.</text>
</comment>
<keyword evidence="5" id="KW-0574">Periplasm</keyword>
<dbReference type="Pfam" id="PF13416">
    <property type="entry name" value="SBP_bac_8"/>
    <property type="match status" value="1"/>
</dbReference>
<comment type="subcellular location">
    <subcellularLocation>
        <location evidence="1">Periplasm</location>
    </subcellularLocation>
</comment>
<keyword evidence="3" id="KW-0813">Transport</keyword>
<organism evidence="6 7">
    <name type="scientific">Roseovarius pelagicus</name>
    <dbReference type="NCBI Taxonomy" id="2980108"/>
    <lineage>
        <taxon>Bacteria</taxon>
        <taxon>Pseudomonadati</taxon>
        <taxon>Pseudomonadota</taxon>
        <taxon>Alphaproteobacteria</taxon>
        <taxon>Rhodobacterales</taxon>
        <taxon>Roseobacteraceae</taxon>
        <taxon>Roseovarius</taxon>
    </lineage>
</organism>
<evidence type="ECO:0000313" key="6">
    <source>
        <dbReference type="EMBL" id="UXX82773.1"/>
    </source>
</evidence>
<dbReference type="PANTHER" id="PTHR30006">
    <property type="entry name" value="THIAMINE-BINDING PERIPLASMIC PROTEIN-RELATED"/>
    <property type="match status" value="1"/>
</dbReference>
<evidence type="ECO:0000256" key="1">
    <source>
        <dbReference type="ARBA" id="ARBA00004418"/>
    </source>
</evidence>
<name>A0ABY6DC63_9RHOB</name>
<reference evidence="6" key="1">
    <citation type="submission" date="2022-10" db="EMBL/GenBank/DDBJ databases">
        <title>Roseovarius pelagicus sp. nov., isolated from Arctic seawater.</title>
        <authorList>
            <person name="Hong Y.W."/>
            <person name="Hwang C.Y."/>
        </authorList>
    </citation>
    <scope>NUCLEOTIDE SEQUENCE</scope>
    <source>
        <strain evidence="6">HL-MP18</strain>
    </source>
</reference>
<dbReference type="CDD" id="cd13589">
    <property type="entry name" value="PBP2_polyamine_RpCGA009"/>
    <property type="match status" value="1"/>
</dbReference>
<proteinExistence type="inferred from homology"/>
<gene>
    <name evidence="6" type="ORF">N7U68_17060</name>
</gene>
<dbReference type="InterPro" id="IPR006059">
    <property type="entry name" value="SBP"/>
</dbReference>
<keyword evidence="7" id="KW-1185">Reference proteome</keyword>
<dbReference type="SUPFAM" id="SSF53850">
    <property type="entry name" value="Periplasmic binding protein-like II"/>
    <property type="match status" value="1"/>
</dbReference>
<dbReference type="PANTHER" id="PTHR30006:SF3">
    <property type="entry name" value="THIAMINE-BINDING PERIPLASMIC PROTEIN"/>
    <property type="match status" value="1"/>
</dbReference>
<sequence>MDAQRAAFFKPFSDATGIEVVETTTPEFAKIRAMVESGNTEWDVVNIVPSDYLALTELDMLEKFDYNMIDSKILDGVDPAVIFDYGIGNDFYSEAIAYSKKAFPNEAPKSWVDVWDTEKFPGPRMLYSAEWVIRPNEGAIMGSGVPADGVYPLNLDASYDALGNIRENVAKWATSAAMPVQALVDGEAVIAQAPANRIQNIKEQGAEVDYIWNQALTQYDLWSIPKNAPNYENAMKFIEYCSRPEAGAALAMIQPVGPVTAASFDLLPPERAAVLPRSPENADKLVIIDSAWWAQKGDDGKTNIEKNVEMWNRFVLL</sequence>
<protein>
    <submittedName>
        <fullName evidence="6">ABC transporter substrate-binding protein</fullName>
    </submittedName>
</protein>
<dbReference type="EMBL" id="CP106738">
    <property type="protein sequence ID" value="UXX82773.1"/>
    <property type="molecule type" value="Genomic_DNA"/>
</dbReference>
<evidence type="ECO:0000256" key="5">
    <source>
        <dbReference type="ARBA" id="ARBA00022764"/>
    </source>
</evidence>
<dbReference type="Proteomes" id="UP001064087">
    <property type="component" value="Chromosome"/>
</dbReference>
<accession>A0ABY6DC63</accession>
<evidence type="ECO:0000256" key="4">
    <source>
        <dbReference type="ARBA" id="ARBA00022729"/>
    </source>
</evidence>
<evidence type="ECO:0000256" key="3">
    <source>
        <dbReference type="ARBA" id="ARBA00022448"/>
    </source>
</evidence>
<dbReference type="Gene3D" id="3.40.190.10">
    <property type="entry name" value="Periplasmic binding protein-like II"/>
    <property type="match status" value="2"/>
</dbReference>
<keyword evidence="4" id="KW-0732">Signal</keyword>